<dbReference type="Pfam" id="PF01872">
    <property type="entry name" value="RibD_C"/>
    <property type="match status" value="1"/>
</dbReference>
<keyword evidence="3" id="KW-1185">Reference proteome</keyword>
<dbReference type="InterPro" id="IPR024072">
    <property type="entry name" value="DHFR-like_dom_sf"/>
</dbReference>
<dbReference type="EMBL" id="JBHSCN010000006">
    <property type="protein sequence ID" value="MFC4244735.1"/>
    <property type="molecule type" value="Genomic_DNA"/>
</dbReference>
<dbReference type="Gene3D" id="3.40.430.10">
    <property type="entry name" value="Dihydrofolate Reductase, subunit A"/>
    <property type="match status" value="1"/>
</dbReference>
<feature type="domain" description="Bacterial bifunctional deaminase-reductase C-terminal" evidence="1">
    <location>
        <begin position="7"/>
        <end position="177"/>
    </location>
</feature>
<gene>
    <name evidence="2" type="ORF">ACFOYW_15280</name>
</gene>
<dbReference type="InterPro" id="IPR002734">
    <property type="entry name" value="RibDG_C"/>
</dbReference>
<dbReference type="Proteomes" id="UP001595900">
    <property type="component" value="Unassembled WGS sequence"/>
</dbReference>
<organism evidence="2 3">
    <name type="scientific">Gryllotalpicola reticulitermitis</name>
    <dbReference type="NCBI Taxonomy" id="1184153"/>
    <lineage>
        <taxon>Bacteria</taxon>
        <taxon>Bacillati</taxon>
        <taxon>Actinomycetota</taxon>
        <taxon>Actinomycetes</taxon>
        <taxon>Micrococcales</taxon>
        <taxon>Microbacteriaceae</taxon>
        <taxon>Gryllotalpicola</taxon>
    </lineage>
</organism>
<proteinExistence type="predicted"/>
<protein>
    <submittedName>
        <fullName evidence="2">Dihydrofolate reductase family protein</fullName>
    </submittedName>
</protein>
<comment type="caution">
    <text evidence="2">The sequence shown here is derived from an EMBL/GenBank/DDBJ whole genome shotgun (WGS) entry which is preliminary data.</text>
</comment>
<evidence type="ECO:0000313" key="2">
    <source>
        <dbReference type="EMBL" id="MFC4244735.1"/>
    </source>
</evidence>
<evidence type="ECO:0000259" key="1">
    <source>
        <dbReference type="Pfam" id="PF01872"/>
    </source>
</evidence>
<accession>A0ABV8Q8X3</accession>
<evidence type="ECO:0000313" key="3">
    <source>
        <dbReference type="Proteomes" id="UP001595900"/>
    </source>
</evidence>
<reference evidence="3" key="1">
    <citation type="journal article" date="2019" name="Int. J. Syst. Evol. Microbiol.">
        <title>The Global Catalogue of Microorganisms (GCM) 10K type strain sequencing project: providing services to taxonomists for standard genome sequencing and annotation.</title>
        <authorList>
            <consortium name="The Broad Institute Genomics Platform"/>
            <consortium name="The Broad Institute Genome Sequencing Center for Infectious Disease"/>
            <person name="Wu L."/>
            <person name="Ma J."/>
        </authorList>
    </citation>
    <scope>NUCLEOTIDE SEQUENCE [LARGE SCALE GENOMIC DNA]</scope>
    <source>
        <strain evidence="3">CGMCC 1.10363</strain>
    </source>
</reference>
<dbReference type="RefSeq" id="WP_390230743.1">
    <property type="nucleotide sequence ID" value="NZ_JBHSCN010000006.1"/>
</dbReference>
<name>A0ABV8Q8X3_9MICO</name>
<dbReference type="SUPFAM" id="SSF53597">
    <property type="entry name" value="Dihydrofolate reductase-like"/>
    <property type="match status" value="1"/>
</dbReference>
<sequence>MGEIHIDLFTSLDFVAQAPGRREEDLDGGFRFGGWQAPLSDELVGSQVLAGMDGLDALLLGRRTYDIFASYWPLRTDPDNPIASLFNRVPKYVASRSALALDWAGSELLSLDITKSVAELRSRHQNIHVIGSLDFVQTLLHEQLFDRLNLWVYPVLLGSGKRIFADGAVPTSLRLTEPAVTSPAGVVALHYALVDGEPETADMTD</sequence>